<reference evidence="1" key="1">
    <citation type="submission" date="2021-05" db="EMBL/GenBank/DDBJ databases">
        <authorList>
            <person name="Alioto T."/>
            <person name="Alioto T."/>
            <person name="Gomez Garrido J."/>
        </authorList>
    </citation>
    <scope>NUCLEOTIDE SEQUENCE</scope>
</reference>
<dbReference type="EMBL" id="HBUE01073253">
    <property type="protein sequence ID" value="CAG6473727.1"/>
    <property type="molecule type" value="Transcribed_RNA"/>
</dbReference>
<dbReference type="AlphaFoldDB" id="A0A8D8FI96"/>
<name>A0A8D8FI96_CULPI</name>
<evidence type="ECO:0000313" key="1">
    <source>
        <dbReference type="EMBL" id="CAG6473727.1"/>
    </source>
</evidence>
<organism evidence="1">
    <name type="scientific">Culex pipiens</name>
    <name type="common">House mosquito</name>
    <dbReference type="NCBI Taxonomy" id="7175"/>
    <lineage>
        <taxon>Eukaryota</taxon>
        <taxon>Metazoa</taxon>
        <taxon>Ecdysozoa</taxon>
        <taxon>Arthropoda</taxon>
        <taxon>Hexapoda</taxon>
        <taxon>Insecta</taxon>
        <taxon>Pterygota</taxon>
        <taxon>Neoptera</taxon>
        <taxon>Endopterygota</taxon>
        <taxon>Diptera</taxon>
        <taxon>Nematocera</taxon>
        <taxon>Culicoidea</taxon>
        <taxon>Culicidae</taxon>
        <taxon>Culicinae</taxon>
        <taxon>Culicini</taxon>
        <taxon>Culex</taxon>
        <taxon>Culex</taxon>
    </lineage>
</organism>
<accession>A0A8D8FI96</accession>
<sequence>MSVLAQVQLDGDALHVRADAAAGGHRGRHHARPRPAGLPAEGPILCELNLDGGPPDTQLGHDRLQLGCGVFGRLSDLLRAVLLLCAVGRADGGRTVVQGFEVGAAERILGHQVYDRDGNCDRGVLHSGDGLRTGLDVGRIDRRICVYSGAAGLHC</sequence>
<proteinExistence type="predicted"/>
<protein>
    <submittedName>
        <fullName evidence="1">(northern house mosquito) hypothetical protein</fullName>
    </submittedName>
</protein>